<keyword evidence="9" id="KW-0004">4Fe-4S</keyword>
<keyword evidence="6 9" id="KW-0408">Iron</keyword>
<comment type="similarity">
    <text evidence="1">Belongs to the anaerobic coproporphyrinogen-III oxidase family. HemW subfamily.</text>
</comment>
<dbReference type="GO" id="GO:0051539">
    <property type="term" value="F:4 iron, 4 sulfur cluster binding"/>
    <property type="evidence" value="ECO:0007669"/>
    <property type="project" value="UniProtKB-UniRule"/>
</dbReference>
<dbReference type="Gene3D" id="3.20.20.70">
    <property type="entry name" value="Aldolase class I"/>
    <property type="match status" value="1"/>
</dbReference>
<dbReference type="SMART" id="SM00729">
    <property type="entry name" value="Elp3"/>
    <property type="match status" value="1"/>
</dbReference>
<accession>A0A126SY60</accession>
<dbReference type="SFLD" id="SFLDF00562">
    <property type="entry name" value="HemN-like__clustered_with_heat"/>
    <property type="match status" value="1"/>
</dbReference>
<dbReference type="InterPro" id="IPR058240">
    <property type="entry name" value="rSAM_sf"/>
</dbReference>
<evidence type="ECO:0000313" key="11">
    <source>
        <dbReference type="EMBL" id="AMK59237.1"/>
    </source>
</evidence>
<evidence type="ECO:0000259" key="10">
    <source>
        <dbReference type="PROSITE" id="PS51918"/>
    </source>
</evidence>
<evidence type="ECO:0000256" key="6">
    <source>
        <dbReference type="ARBA" id="ARBA00023004"/>
    </source>
</evidence>
<dbReference type="Pfam" id="PF06969">
    <property type="entry name" value="HemN_C"/>
    <property type="match status" value="1"/>
</dbReference>
<comment type="subcellular location">
    <subcellularLocation>
        <location evidence="9">Cytoplasm</location>
    </subcellularLocation>
</comment>
<dbReference type="InterPro" id="IPR013785">
    <property type="entry name" value="Aldolase_TIM"/>
</dbReference>
<protein>
    <recommendedName>
        <fullName evidence="2 9">Heme chaperone HemW</fullName>
    </recommendedName>
</protein>
<dbReference type="SUPFAM" id="SSF102114">
    <property type="entry name" value="Radical SAM enzymes"/>
    <property type="match status" value="1"/>
</dbReference>
<keyword evidence="8 9" id="KW-0143">Chaperone</keyword>
<evidence type="ECO:0000256" key="8">
    <source>
        <dbReference type="ARBA" id="ARBA00023186"/>
    </source>
</evidence>
<dbReference type="Pfam" id="PF04055">
    <property type="entry name" value="Radical_SAM"/>
    <property type="match status" value="1"/>
</dbReference>
<dbReference type="NCBIfam" id="TIGR00539">
    <property type="entry name" value="hemN_rel"/>
    <property type="match status" value="1"/>
</dbReference>
<organism evidence="11">
    <name type="scientific">uncultured bacterium UPO46</name>
    <dbReference type="NCBI Taxonomy" id="1776971"/>
    <lineage>
        <taxon>Bacteria</taxon>
        <taxon>environmental samples</taxon>
    </lineage>
</organism>
<dbReference type="GO" id="GO:0004109">
    <property type="term" value="F:coproporphyrinogen oxidase activity"/>
    <property type="evidence" value="ECO:0007669"/>
    <property type="project" value="InterPro"/>
</dbReference>
<comment type="function">
    <text evidence="9">Probably acts as a heme chaperone, transferring heme to an unknown acceptor. Binds one molecule of heme per monomer, possibly covalently. Binds 1 [4Fe-4S] cluster. The cluster is coordinated with 3 cysteines and an exchangeable S-adenosyl-L-methionine.</text>
</comment>
<name>A0A126SY60_9BACT</name>
<evidence type="ECO:0000256" key="5">
    <source>
        <dbReference type="ARBA" id="ARBA00022723"/>
    </source>
</evidence>
<dbReference type="InterPro" id="IPR010723">
    <property type="entry name" value="HemN_C"/>
</dbReference>
<dbReference type="AlphaFoldDB" id="A0A126SY60"/>
<dbReference type="GO" id="GO:0046872">
    <property type="term" value="F:metal ion binding"/>
    <property type="evidence" value="ECO:0007669"/>
    <property type="project" value="UniProtKB-UniRule"/>
</dbReference>
<keyword evidence="4 9" id="KW-0949">S-adenosyl-L-methionine</keyword>
<dbReference type="InterPro" id="IPR007197">
    <property type="entry name" value="rSAM"/>
</dbReference>
<dbReference type="EMBL" id="KU144974">
    <property type="protein sequence ID" value="AMK59237.1"/>
    <property type="molecule type" value="Genomic_DNA"/>
</dbReference>
<dbReference type="PANTHER" id="PTHR13932:SF5">
    <property type="entry name" value="RADICAL S-ADENOSYL METHIONINE DOMAIN-CONTAINING PROTEIN 1, MITOCHONDRIAL"/>
    <property type="match status" value="1"/>
</dbReference>
<dbReference type="InterPro" id="IPR004559">
    <property type="entry name" value="HemW-like"/>
</dbReference>
<sequence length="408" mass="44672">MAAERRTIPLVAVSPEPIFSTAASSGLAAPPPLALYVHWPWCVRKCPYCDFNSHEVKSAIDEAAYLAALIADLEAALPSIWNRPVSSVFIGGGTPSLMREATAEALLAAIRMRLPLRPDAEITFEANPGTAEAGKFKAFREAGVNRLSLGIQSFANDKLRALGRIHDSREARQAIELALTYFPRVNIDLMYALPQQTLAEAAQDIAIALASGVGHLSAYHLTLEPNTPFHHAPPPLPDDDLAADMQVMIEEKLAAAGFEHYETAAFARPGERCQHNLNYWTFGDYLGIGAGAHGKLSSHAEIWREARHRHPRAYLEHAARGEFLAVRQTIAAADLPGEFMMNALRLNDGFPLQLFGERTGLPLTAIEKSALAGRRDGLLEVHDGWLRPTPRGRRFLNRLLAEFLAESG</sequence>
<dbReference type="PROSITE" id="PS51918">
    <property type="entry name" value="RADICAL_SAM"/>
    <property type="match status" value="1"/>
</dbReference>
<keyword evidence="9" id="KW-0963">Cytoplasm</keyword>
<evidence type="ECO:0000256" key="1">
    <source>
        <dbReference type="ARBA" id="ARBA00006100"/>
    </source>
</evidence>
<reference evidence="11" key="1">
    <citation type="journal article" date="2016" name="Appl. Environ. Microbiol.">
        <title>Functional Metagenomics of a Biostimulated Petroleum-Contaminated Soil Reveals an Extraordinary Diversity of Extradiol Dioxygenases.</title>
        <authorList>
            <person name="Terron-Gonzalez L."/>
            <person name="Martin-Cabello G."/>
            <person name="Ferrer M."/>
            <person name="Santero E."/>
        </authorList>
    </citation>
    <scope>NUCLEOTIDE SEQUENCE</scope>
</reference>
<dbReference type="SFLD" id="SFLDF00288">
    <property type="entry name" value="HemN-like__clustered_with_nucl"/>
    <property type="match status" value="1"/>
</dbReference>
<dbReference type="InterPro" id="IPR034505">
    <property type="entry name" value="Coproporphyrinogen-III_oxidase"/>
</dbReference>
<dbReference type="SFLD" id="SFLDG01065">
    <property type="entry name" value="anaerobic_coproporphyrinogen-I"/>
    <property type="match status" value="2"/>
</dbReference>
<keyword evidence="5 9" id="KW-0479">Metal-binding</keyword>
<keyword evidence="3 9" id="KW-0349">Heme</keyword>
<evidence type="ECO:0000256" key="2">
    <source>
        <dbReference type="ARBA" id="ARBA00017228"/>
    </source>
</evidence>
<dbReference type="PANTHER" id="PTHR13932">
    <property type="entry name" value="COPROPORPHYRINIGEN III OXIDASE"/>
    <property type="match status" value="1"/>
</dbReference>
<dbReference type="CDD" id="cd01335">
    <property type="entry name" value="Radical_SAM"/>
    <property type="match status" value="1"/>
</dbReference>
<dbReference type="InterPro" id="IPR006638">
    <property type="entry name" value="Elp3/MiaA/NifB-like_rSAM"/>
</dbReference>
<evidence type="ECO:0000256" key="3">
    <source>
        <dbReference type="ARBA" id="ARBA00022617"/>
    </source>
</evidence>
<evidence type="ECO:0000256" key="9">
    <source>
        <dbReference type="RuleBase" id="RU364116"/>
    </source>
</evidence>
<evidence type="ECO:0000256" key="4">
    <source>
        <dbReference type="ARBA" id="ARBA00022691"/>
    </source>
</evidence>
<evidence type="ECO:0000256" key="7">
    <source>
        <dbReference type="ARBA" id="ARBA00023014"/>
    </source>
</evidence>
<proteinExistence type="inferred from homology"/>
<feature type="domain" description="Radical SAM core" evidence="10">
    <location>
        <begin position="27"/>
        <end position="259"/>
    </location>
</feature>
<keyword evidence="7 9" id="KW-0411">Iron-sulfur</keyword>
<dbReference type="SFLD" id="SFLDS00029">
    <property type="entry name" value="Radical_SAM"/>
    <property type="match status" value="2"/>
</dbReference>
<dbReference type="GO" id="GO:0006779">
    <property type="term" value="P:porphyrin-containing compound biosynthetic process"/>
    <property type="evidence" value="ECO:0007669"/>
    <property type="project" value="InterPro"/>
</dbReference>
<dbReference type="GO" id="GO:0005737">
    <property type="term" value="C:cytoplasm"/>
    <property type="evidence" value="ECO:0007669"/>
    <property type="project" value="UniProtKB-SubCell"/>
</dbReference>